<dbReference type="CDD" id="cd20273">
    <property type="entry name" value="Complex1_LYR_unchar"/>
    <property type="match status" value="1"/>
</dbReference>
<feature type="region of interest" description="Disordered" evidence="1">
    <location>
        <begin position="190"/>
        <end position="241"/>
    </location>
</feature>
<accession>A0A9N9C6E4</accession>
<evidence type="ECO:0000256" key="1">
    <source>
        <dbReference type="SAM" id="MobiDB-lite"/>
    </source>
</evidence>
<evidence type="ECO:0000313" key="4">
    <source>
        <dbReference type="Proteomes" id="UP000789572"/>
    </source>
</evidence>
<feature type="domain" description="LYR motif-containing protein Cup1-like N-terminal" evidence="2">
    <location>
        <begin position="12"/>
        <end position="97"/>
    </location>
</feature>
<gene>
    <name evidence="3" type="ORF">POCULU_LOCUS6908</name>
</gene>
<feature type="region of interest" description="Disordered" evidence="1">
    <location>
        <begin position="318"/>
        <end position="357"/>
    </location>
</feature>
<organism evidence="3 4">
    <name type="scientific">Paraglomus occultum</name>
    <dbReference type="NCBI Taxonomy" id="144539"/>
    <lineage>
        <taxon>Eukaryota</taxon>
        <taxon>Fungi</taxon>
        <taxon>Fungi incertae sedis</taxon>
        <taxon>Mucoromycota</taxon>
        <taxon>Glomeromycotina</taxon>
        <taxon>Glomeromycetes</taxon>
        <taxon>Paraglomerales</taxon>
        <taxon>Paraglomeraceae</taxon>
        <taxon>Paraglomus</taxon>
    </lineage>
</organism>
<dbReference type="OrthoDB" id="198652at2759"/>
<name>A0A9N9C6E4_9GLOM</name>
<dbReference type="EMBL" id="CAJVPJ010001399">
    <property type="protein sequence ID" value="CAG8589679.1"/>
    <property type="molecule type" value="Genomic_DNA"/>
</dbReference>
<dbReference type="Pfam" id="PF20263">
    <property type="entry name" value="LYRM2-like"/>
    <property type="match status" value="1"/>
</dbReference>
<comment type="caution">
    <text evidence="3">The sequence shown here is derived from an EMBL/GenBank/DDBJ whole genome shotgun (WGS) entry which is preliminary data.</text>
</comment>
<feature type="compositionally biased region" description="Basic and acidic residues" evidence="1">
    <location>
        <begin position="199"/>
        <end position="234"/>
    </location>
</feature>
<dbReference type="Proteomes" id="UP000789572">
    <property type="component" value="Unassembled WGS sequence"/>
</dbReference>
<dbReference type="AlphaFoldDB" id="A0A9N9C6E4"/>
<keyword evidence="4" id="KW-1185">Reference proteome</keyword>
<proteinExistence type="predicted"/>
<protein>
    <submittedName>
        <fullName evidence="3">1867_t:CDS:1</fullName>
    </submittedName>
</protein>
<dbReference type="InterPro" id="IPR046896">
    <property type="entry name" value="Cup1-like_N"/>
</dbReference>
<evidence type="ECO:0000259" key="2">
    <source>
        <dbReference type="Pfam" id="PF20263"/>
    </source>
</evidence>
<evidence type="ECO:0000313" key="3">
    <source>
        <dbReference type="EMBL" id="CAG8589679.1"/>
    </source>
</evidence>
<reference evidence="3" key="1">
    <citation type="submission" date="2021-06" db="EMBL/GenBank/DDBJ databases">
        <authorList>
            <person name="Kallberg Y."/>
            <person name="Tangrot J."/>
            <person name="Rosling A."/>
        </authorList>
    </citation>
    <scope>NUCLEOTIDE SEQUENCE</scope>
    <source>
        <strain evidence="3">IA702</strain>
    </source>
</reference>
<sequence length="357" mass="41609">MEASHRLEVLSLYRRILKEASLFFDPNASRIYLKERTKERFRAHKDEINARRIKNQLADARKAFHQLQRANVYDVKSVMRILELSYGRRGKKKHELLKPFISFPSAAPAPLISRVPRTAPPRISPPLRALLASQVKSVDPVLPVPKHKPLHPRREANLRWRHFSKITNQVLPPLPQDVVSELEEKAGKNLRDAEVEERMDDRRELGEKEKKCLDERRETEGVPRSPRDKVRNGEPYHVGRPHIPRSRLIRRFYQKLLAQVPIMHVSVTDKDEKDNVESQLTNQLGTHSLEVLINKPNIQYKFSKSAWADRRPLPLVSCEDREGLEDSELESKMKDKGKKKNERRESGPLKNIKKSYL</sequence>